<reference evidence="1 2" key="1">
    <citation type="submission" date="2019-02" db="EMBL/GenBank/DDBJ databases">
        <title>Deep-cultivation of Planctomycetes and their phenomic and genomic characterization uncovers novel biology.</title>
        <authorList>
            <person name="Wiegand S."/>
            <person name="Jogler M."/>
            <person name="Boedeker C."/>
            <person name="Pinto D."/>
            <person name="Vollmers J."/>
            <person name="Rivas-Marin E."/>
            <person name="Kohn T."/>
            <person name="Peeters S.H."/>
            <person name="Heuer A."/>
            <person name="Rast P."/>
            <person name="Oberbeckmann S."/>
            <person name="Bunk B."/>
            <person name="Jeske O."/>
            <person name="Meyerdierks A."/>
            <person name="Storesund J.E."/>
            <person name="Kallscheuer N."/>
            <person name="Luecker S."/>
            <person name="Lage O.M."/>
            <person name="Pohl T."/>
            <person name="Merkel B.J."/>
            <person name="Hornburger P."/>
            <person name="Mueller R.-W."/>
            <person name="Bruemmer F."/>
            <person name="Labrenz M."/>
            <person name="Spormann A.M."/>
            <person name="Op den Camp H."/>
            <person name="Overmann J."/>
            <person name="Amann R."/>
            <person name="Jetten M.S.M."/>
            <person name="Mascher T."/>
            <person name="Medema M.H."/>
            <person name="Devos D.P."/>
            <person name="Kaster A.-K."/>
            <person name="Ovreas L."/>
            <person name="Rohde M."/>
            <person name="Galperin M.Y."/>
            <person name="Jogler C."/>
        </authorList>
    </citation>
    <scope>NUCLEOTIDE SEQUENCE [LARGE SCALE GENOMIC DNA]</scope>
    <source>
        <strain evidence="1 2">SV_7m_r</strain>
    </source>
</reference>
<accession>A0A517SYG6</accession>
<dbReference type="AlphaFoldDB" id="A0A517SYG6"/>
<organism evidence="1 2">
    <name type="scientific">Stieleria bergensis</name>
    <dbReference type="NCBI Taxonomy" id="2528025"/>
    <lineage>
        <taxon>Bacteria</taxon>
        <taxon>Pseudomonadati</taxon>
        <taxon>Planctomycetota</taxon>
        <taxon>Planctomycetia</taxon>
        <taxon>Pirellulales</taxon>
        <taxon>Pirellulaceae</taxon>
        <taxon>Stieleria</taxon>
    </lineage>
</organism>
<proteinExistence type="predicted"/>
<dbReference type="RefSeq" id="WP_145274963.1">
    <property type="nucleotide sequence ID" value="NZ_CP036272.1"/>
</dbReference>
<dbReference type="EMBL" id="CP036272">
    <property type="protein sequence ID" value="QDT61176.1"/>
    <property type="molecule type" value="Genomic_DNA"/>
</dbReference>
<keyword evidence="2" id="KW-1185">Reference proteome</keyword>
<evidence type="ECO:0000313" key="2">
    <source>
        <dbReference type="Proteomes" id="UP000315003"/>
    </source>
</evidence>
<evidence type="ECO:0000313" key="1">
    <source>
        <dbReference type="EMBL" id="QDT61176.1"/>
    </source>
</evidence>
<gene>
    <name evidence="1" type="ORF">SV7mr_37080</name>
</gene>
<name>A0A517SYG6_9BACT</name>
<sequence>MNDDRFNELHFLPPGVAPPAADPDSVENHWTVSQQAVDSRDLSGQGGHSTVTLRTPLFLDQAPWIGMPCTWADTVATTAASMGITVSALHRDLSDVDGEADFFRPLGDPEDSETGDIEYLPRILPYYVDRFGLIPADFVGASVIDVRLCPYQNHLRRFAYSPDQIQRWERTEPDKPLAGGGYVGAATFPADIASTDQAATKFEQLRRLSPGAIVMASLLPYQLRQDIRAIVKSAPDGIILRIDQPEFSPFQVASMVSYAKRKLQQLGHPDMSLWVVPGQITPTDAAKLIGLGASAIAIDHWMKPLFEQLHRSSRGLTPEPLAEHHLPSMVHRLLTEPVEAALAGISNLGTAEIQGVRLATFHPKWAKACSAELLT</sequence>
<dbReference type="Proteomes" id="UP000315003">
    <property type="component" value="Chromosome"/>
</dbReference>
<protein>
    <submittedName>
        <fullName evidence="1">Uncharacterized protein</fullName>
    </submittedName>
</protein>
<dbReference type="OrthoDB" id="237408at2"/>